<name>A0A645A7N3_9ZZZZ</name>
<sequence>MSIFKDKSLLITGGTGSFGNMVLKRFLESDIKEIRIFSRDEKKQDDMRHHLQDQYASEIVNKVKFYIGDVRDRKSLDIVMRGGVDYIFAAAALKQVPSCEFFPMQAVATNVYGTNNVLESAIEYGVKNVVVLSTDKAAYPINAMGISKAMMEKVATAKGRQLGANAKTTICCTRYGNVMASRGSVIPLWVEQIEAGKPITITDPQMTRFMMTLNDAVDLVIYAFEHGENGDLFVQKAPAATLDVLAEALKQTYAKINPKYGETEVRVIGTRHGEKIYETLVTREEMARAIDMGDYYRIPCDGRDLNYDKVEGGNPEIDKMEEYHSHNTRRLDVDGVKELLLKLTFIREDLGLQSRAKAREIRSE</sequence>
<dbReference type="GO" id="GO:0003978">
    <property type="term" value="F:UDP-glucose 4-epimerase activity"/>
    <property type="evidence" value="ECO:0007669"/>
    <property type="project" value="UniProtKB-EC"/>
</dbReference>
<reference evidence="11" key="1">
    <citation type="submission" date="2019-08" db="EMBL/GenBank/DDBJ databases">
        <authorList>
            <person name="Kucharzyk K."/>
            <person name="Murdoch R.W."/>
            <person name="Higgins S."/>
            <person name="Loffler F."/>
        </authorList>
    </citation>
    <scope>NUCLEOTIDE SEQUENCE</scope>
</reference>
<dbReference type="GO" id="GO:0009103">
    <property type="term" value="P:lipopolysaccharide biosynthetic process"/>
    <property type="evidence" value="ECO:0007669"/>
    <property type="project" value="UniProtKB-KW"/>
</dbReference>
<dbReference type="SUPFAM" id="SSF51735">
    <property type="entry name" value="NAD(P)-binding Rossmann-fold domains"/>
    <property type="match status" value="1"/>
</dbReference>
<comment type="catalytic activity">
    <reaction evidence="1">
        <text>UDP-alpha-D-glucose = UDP-alpha-D-galactose</text>
        <dbReference type="Rhea" id="RHEA:22168"/>
        <dbReference type="ChEBI" id="CHEBI:58885"/>
        <dbReference type="ChEBI" id="CHEBI:66914"/>
        <dbReference type="EC" id="5.1.3.2"/>
    </reaction>
</comment>
<dbReference type="PANTHER" id="PTHR43318">
    <property type="entry name" value="UDP-N-ACETYLGLUCOSAMINE 4,6-DEHYDRATASE"/>
    <property type="match status" value="1"/>
</dbReference>
<feature type="domain" description="UDP-glucose 4-epimerase CapD C-terminal" evidence="10">
    <location>
        <begin position="301"/>
        <end position="347"/>
    </location>
</feature>
<dbReference type="PANTHER" id="PTHR43318:SF2">
    <property type="entry name" value="UDP-N-ACETYLGLUCOSAMINE 4,6-DEHYDRATASE (INVERTING)"/>
    <property type="match status" value="1"/>
</dbReference>
<evidence type="ECO:0000259" key="9">
    <source>
        <dbReference type="Pfam" id="PF02719"/>
    </source>
</evidence>
<dbReference type="Gene3D" id="3.40.50.720">
    <property type="entry name" value="NAD(P)-binding Rossmann-like Domain"/>
    <property type="match status" value="1"/>
</dbReference>
<evidence type="ECO:0000259" key="10">
    <source>
        <dbReference type="Pfam" id="PF08485"/>
    </source>
</evidence>
<evidence type="ECO:0000256" key="6">
    <source>
        <dbReference type="ARBA" id="ARBA00023235"/>
    </source>
</evidence>
<comment type="similarity">
    <text evidence="2">Belongs to the polysaccharide synthase family.</text>
</comment>
<evidence type="ECO:0000256" key="5">
    <source>
        <dbReference type="ARBA" id="ARBA00022985"/>
    </source>
</evidence>
<evidence type="ECO:0000256" key="1">
    <source>
        <dbReference type="ARBA" id="ARBA00000083"/>
    </source>
</evidence>
<keyword evidence="6 11" id="KW-0413">Isomerase</keyword>
<dbReference type="AlphaFoldDB" id="A0A645A7N3"/>
<comment type="caution">
    <text evidence="11">The sequence shown here is derived from an EMBL/GenBank/DDBJ whole genome shotgun (WGS) entry which is preliminary data.</text>
</comment>
<gene>
    <name evidence="11" type="primary">capD_17</name>
    <name evidence="11" type="ORF">SDC9_95923</name>
</gene>
<evidence type="ECO:0000256" key="7">
    <source>
        <dbReference type="ARBA" id="ARBA00031367"/>
    </source>
</evidence>
<proteinExistence type="inferred from homology"/>
<organism evidence="11">
    <name type="scientific">bioreactor metagenome</name>
    <dbReference type="NCBI Taxonomy" id="1076179"/>
    <lineage>
        <taxon>unclassified sequences</taxon>
        <taxon>metagenomes</taxon>
        <taxon>ecological metagenomes</taxon>
    </lineage>
</organism>
<evidence type="ECO:0000256" key="8">
    <source>
        <dbReference type="ARBA" id="ARBA00033067"/>
    </source>
</evidence>
<dbReference type="CDD" id="cd05237">
    <property type="entry name" value="UDP_invert_4-6DH_SDR_e"/>
    <property type="match status" value="1"/>
</dbReference>
<evidence type="ECO:0000313" key="11">
    <source>
        <dbReference type="EMBL" id="MPM49195.1"/>
    </source>
</evidence>
<dbReference type="EMBL" id="VSSQ01012419">
    <property type="protein sequence ID" value="MPM49195.1"/>
    <property type="molecule type" value="Genomic_DNA"/>
</dbReference>
<evidence type="ECO:0000256" key="4">
    <source>
        <dbReference type="ARBA" id="ARBA00018569"/>
    </source>
</evidence>
<evidence type="ECO:0000256" key="3">
    <source>
        <dbReference type="ARBA" id="ARBA00013189"/>
    </source>
</evidence>
<keyword evidence="5" id="KW-0448">Lipopolysaccharide biosynthesis</keyword>
<evidence type="ECO:0000256" key="2">
    <source>
        <dbReference type="ARBA" id="ARBA00007430"/>
    </source>
</evidence>
<accession>A0A645A7N3</accession>
<dbReference type="InterPro" id="IPR051203">
    <property type="entry name" value="Polysaccharide_Synthase-Rel"/>
</dbReference>
<feature type="domain" description="Polysaccharide biosynthesis protein CapD-like" evidence="9">
    <location>
        <begin position="9"/>
        <end position="298"/>
    </location>
</feature>
<dbReference type="InterPro" id="IPR013692">
    <property type="entry name" value="CapD_C"/>
</dbReference>
<dbReference type="InterPro" id="IPR003869">
    <property type="entry name" value="Polysac_CapD-like"/>
</dbReference>
<dbReference type="InterPro" id="IPR036291">
    <property type="entry name" value="NAD(P)-bd_dom_sf"/>
</dbReference>
<dbReference type="Pfam" id="PF02719">
    <property type="entry name" value="Polysacc_synt_2"/>
    <property type="match status" value="1"/>
</dbReference>
<protein>
    <recommendedName>
        <fullName evidence="4">UDP-glucose 4-epimerase</fullName>
        <ecNumber evidence="3">5.1.3.2</ecNumber>
    </recommendedName>
    <alternativeName>
        <fullName evidence="8">Galactowaldenase</fullName>
    </alternativeName>
    <alternativeName>
        <fullName evidence="7">UDP-galactose 4-epimerase</fullName>
    </alternativeName>
</protein>
<dbReference type="EC" id="5.1.3.2" evidence="3"/>
<dbReference type="Pfam" id="PF08485">
    <property type="entry name" value="Polysacc_syn_2C"/>
    <property type="match status" value="1"/>
</dbReference>